<dbReference type="Gene3D" id="3.80.10.10">
    <property type="entry name" value="Ribonuclease Inhibitor"/>
    <property type="match status" value="1"/>
</dbReference>
<name>G4TM51_SERID</name>
<dbReference type="InterPro" id="IPR032675">
    <property type="entry name" value="LRR_dom_sf"/>
</dbReference>
<dbReference type="SUPFAM" id="SSF52047">
    <property type="entry name" value="RNI-like"/>
    <property type="match status" value="1"/>
</dbReference>
<dbReference type="Proteomes" id="UP000007148">
    <property type="component" value="Unassembled WGS sequence"/>
</dbReference>
<dbReference type="OrthoDB" id="2919154at2759"/>
<dbReference type="EMBL" id="CAFZ01000162">
    <property type="protein sequence ID" value="CCA72394.1"/>
    <property type="molecule type" value="Genomic_DNA"/>
</dbReference>
<evidence type="ECO:0008006" key="3">
    <source>
        <dbReference type="Google" id="ProtNLM"/>
    </source>
</evidence>
<gene>
    <name evidence="1" type="ORF">PIIN_11694</name>
</gene>
<dbReference type="AlphaFoldDB" id="G4TM51"/>
<accession>G4TM51</accession>
<keyword evidence="2" id="KW-1185">Reference proteome</keyword>
<protein>
    <recommendedName>
        <fullName evidence="3">F-box domain-containing protein</fullName>
    </recommendedName>
</protein>
<dbReference type="STRING" id="1109443.G4TM51"/>
<organism evidence="1 2">
    <name type="scientific">Serendipita indica (strain DSM 11827)</name>
    <name type="common">Root endophyte fungus</name>
    <name type="synonym">Piriformospora indica</name>
    <dbReference type="NCBI Taxonomy" id="1109443"/>
    <lineage>
        <taxon>Eukaryota</taxon>
        <taxon>Fungi</taxon>
        <taxon>Dikarya</taxon>
        <taxon>Basidiomycota</taxon>
        <taxon>Agaricomycotina</taxon>
        <taxon>Agaricomycetes</taxon>
        <taxon>Sebacinales</taxon>
        <taxon>Serendipitaceae</taxon>
        <taxon>Serendipita</taxon>
    </lineage>
</organism>
<reference evidence="1 2" key="1">
    <citation type="journal article" date="2011" name="PLoS Pathog.">
        <title>Endophytic Life Strategies Decoded by Genome and Transcriptome Analyses of the Mutualistic Root Symbiont Piriformospora indica.</title>
        <authorList>
            <person name="Zuccaro A."/>
            <person name="Lahrmann U."/>
            <person name="Guldener U."/>
            <person name="Langen G."/>
            <person name="Pfiffi S."/>
            <person name="Biedenkopf D."/>
            <person name="Wong P."/>
            <person name="Samans B."/>
            <person name="Grimm C."/>
            <person name="Basiewicz M."/>
            <person name="Murat C."/>
            <person name="Martin F."/>
            <person name="Kogel K.H."/>
        </authorList>
    </citation>
    <scope>NUCLEOTIDE SEQUENCE [LARGE SCALE GENOMIC DNA]</scope>
    <source>
        <strain evidence="1 2">DSM 11827</strain>
    </source>
</reference>
<comment type="caution">
    <text evidence="1">The sequence shown here is derived from an EMBL/GenBank/DDBJ whole genome shotgun (WGS) entry which is preliminary data.</text>
</comment>
<sequence>MFPLPWELNQLIVDNLFDDPRTLRATTLVCKRAVPFARRHLFYTVTINFDKDGYHRWERFQNVIRCSSFGIGEHVRHLHVLRSNYAWFSQNTWSFVTLLPILQELTIESADWTVWHPSDNESPRQLPLAVSATATANAMRMRTVTKLTLNGVTWRTFEELALFLVRFPDLATLELKHSAIGQGATYYPSTVFRSTSLRSLHLEDVDKDIVLNWWTMFPSPPALRSLSLRKISLQEADIVACVLKLLGHSLRYLDISFRVDGNVCESAGTPLPI</sequence>
<evidence type="ECO:0000313" key="1">
    <source>
        <dbReference type="EMBL" id="CCA72394.1"/>
    </source>
</evidence>
<proteinExistence type="predicted"/>
<evidence type="ECO:0000313" key="2">
    <source>
        <dbReference type="Proteomes" id="UP000007148"/>
    </source>
</evidence>
<dbReference type="HOGENOM" id="CLU_1019817_0_0_1"/>
<dbReference type="InParanoid" id="G4TM51"/>